<reference evidence="2" key="1">
    <citation type="submission" date="2020-04" db="EMBL/GenBank/DDBJ databases">
        <authorList>
            <person name="Alioto T."/>
            <person name="Alioto T."/>
            <person name="Gomez Garrido J."/>
        </authorList>
    </citation>
    <scope>NUCLEOTIDE SEQUENCE</scope>
    <source>
        <strain evidence="2">A484AB</strain>
    </source>
</reference>
<evidence type="ECO:0000313" key="3">
    <source>
        <dbReference type="Proteomes" id="UP001152795"/>
    </source>
</evidence>
<proteinExistence type="predicted"/>
<dbReference type="EMBL" id="CACRXK020000592">
    <property type="protein sequence ID" value="CAB3983240.1"/>
    <property type="molecule type" value="Genomic_DNA"/>
</dbReference>
<gene>
    <name evidence="2" type="ORF">PACLA_8A009822</name>
</gene>
<dbReference type="Proteomes" id="UP001152795">
    <property type="component" value="Unassembled WGS sequence"/>
</dbReference>
<accession>A0A6S7GD21</accession>
<sequence>MVDVPYQAARLRKRIQKRYPQIVFHSSKTMNKGTLVYVDSMSAGDVVDDLIEIHTESDTEDEDIDEGDDELNDDSECSKEERINSNKRTLTGNRTLRFSNCFMPPWRLEIS</sequence>
<dbReference type="AlphaFoldDB" id="A0A6S7GD21"/>
<evidence type="ECO:0000313" key="2">
    <source>
        <dbReference type="EMBL" id="CAB3983240.1"/>
    </source>
</evidence>
<organism evidence="2 3">
    <name type="scientific">Paramuricea clavata</name>
    <name type="common">Red gorgonian</name>
    <name type="synonym">Violescent sea-whip</name>
    <dbReference type="NCBI Taxonomy" id="317549"/>
    <lineage>
        <taxon>Eukaryota</taxon>
        <taxon>Metazoa</taxon>
        <taxon>Cnidaria</taxon>
        <taxon>Anthozoa</taxon>
        <taxon>Octocorallia</taxon>
        <taxon>Malacalcyonacea</taxon>
        <taxon>Plexauridae</taxon>
        <taxon>Paramuricea</taxon>
    </lineage>
</organism>
<name>A0A6S7GD21_PARCT</name>
<protein>
    <submittedName>
        <fullName evidence="2">Uncharacterized protein</fullName>
    </submittedName>
</protein>
<feature type="region of interest" description="Disordered" evidence="1">
    <location>
        <begin position="53"/>
        <end position="88"/>
    </location>
</feature>
<evidence type="ECO:0000256" key="1">
    <source>
        <dbReference type="SAM" id="MobiDB-lite"/>
    </source>
</evidence>
<comment type="caution">
    <text evidence="2">The sequence shown here is derived from an EMBL/GenBank/DDBJ whole genome shotgun (WGS) entry which is preliminary data.</text>
</comment>
<keyword evidence="3" id="KW-1185">Reference proteome</keyword>
<feature type="compositionally biased region" description="Acidic residues" evidence="1">
    <location>
        <begin position="58"/>
        <end position="75"/>
    </location>
</feature>